<evidence type="ECO:0000259" key="1">
    <source>
        <dbReference type="Pfam" id="PF13474"/>
    </source>
</evidence>
<organism evidence="2 3">
    <name type="scientific">Microseira wollei NIES-4236</name>
    <dbReference type="NCBI Taxonomy" id="2530354"/>
    <lineage>
        <taxon>Bacteria</taxon>
        <taxon>Bacillati</taxon>
        <taxon>Cyanobacteriota</taxon>
        <taxon>Cyanophyceae</taxon>
        <taxon>Oscillatoriophycideae</taxon>
        <taxon>Aerosakkonematales</taxon>
        <taxon>Aerosakkonemataceae</taxon>
        <taxon>Microseira</taxon>
    </lineage>
</organism>
<name>A0AAV3XDR9_9CYAN</name>
<dbReference type="InterPro" id="IPR037401">
    <property type="entry name" value="SnoaL-like"/>
</dbReference>
<dbReference type="PANTHER" id="PTHR34957">
    <property type="entry name" value="NUCLEAR TRANSPORT FACTOR 2 (NTF2) FAMILY PROTEIN"/>
    <property type="match status" value="1"/>
</dbReference>
<feature type="domain" description="SnoaL-like" evidence="1">
    <location>
        <begin position="8"/>
        <end position="127"/>
    </location>
</feature>
<dbReference type="Gene3D" id="3.10.450.50">
    <property type="match status" value="1"/>
</dbReference>
<dbReference type="Pfam" id="PF13474">
    <property type="entry name" value="SnoaL_3"/>
    <property type="match status" value="1"/>
</dbReference>
<evidence type="ECO:0000313" key="2">
    <source>
        <dbReference type="EMBL" id="GET38970.1"/>
    </source>
</evidence>
<dbReference type="InterPro" id="IPR032710">
    <property type="entry name" value="NTF2-like_dom_sf"/>
</dbReference>
<proteinExistence type="predicted"/>
<evidence type="ECO:0000313" key="3">
    <source>
        <dbReference type="Proteomes" id="UP001050975"/>
    </source>
</evidence>
<keyword evidence="3" id="KW-1185">Reference proteome</keyword>
<dbReference type="SUPFAM" id="SSF54427">
    <property type="entry name" value="NTF2-like"/>
    <property type="match status" value="1"/>
</dbReference>
<protein>
    <recommendedName>
        <fullName evidence="1">SnoaL-like domain-containing protein</fullName>
    </recommendedName>
</protein>
<dbReference type="AlphaFoldDB" id="A0AAV3XDR9"/>
<reference evidence="2" key="1">
    <citation type="submission" date="2019-10" db="EMBL/GenBank/DDBJ databases">
        <title>Draft genome sequece of Microseira wollei NIES-4236.</title>
        <authorList>
            <person name="Yamaguchi H."/>
            <person name="Suzuki S."/>
            <person name="Kawachi M."/>
        </authorList>
    </citation>
    <scope>NUCLEOTIDE SEQUENCE</scope>
    <source>
        <strain evidence="2">NIES-4236</strain>
    </source>
</reference>
<dbReference type="Proteomes" id="UP001050975">
    <property type="component" value="Unassembled WGS sequence"/>
</dbReference>
<accession>A0AAV3XDR9</accession>
<dbReference type="EMBL" id="BLAY01000056">
    <property type="protein sequence ID" value="GET38970.1"/>
    <property type="molecule type" value="Genomic_DNA"/>
</dbReference>
<dbReference type="RefSeq" id="WP_226583680.1">
    <property type="nucleotide sequence ID" value="NZ_BLAY01000056.1"/>
</dbReference>
<gene>
    <name evidence="2" type="ORF">MiSe_37300</name>
</gene>
<sequence length="130" mass="15126">MNEDKTAVLEANKAFYRAFERKDIEAMSSVWSQGVATICVHPGWQALKGWKDIRYSWEQIFKNTNYIEVELEIVVAEVRGDIAYVFLVENVFQVINGRRVQAQSLATNIFERMAQKWYLVNHHASPVMRS</sequence>
<dbReference type="PANTHER" id="PTHR34957:SF1">
    <property type="entry name" value="NUCLEAR TRANSPORT FACTOR 2 (NTF2) FAMILY PROTEIN"/>
    <property type="match status" value="1"/>
</dbReference>
<comment type="caution">
    <text evidence="2">The sequence shown here is derived from an EMBL/GenBank/DDBJ whole genome shotgun (WGS) entry which is preliminary data.</text>
</comment>